<proteinExistence type="predicted"/>
<accession>A0A6A2ZG25</accession>
<dbReference type="SUPFAM" id="SSF56672">
    <property type="entry name" value="DNA/RNA polymerases"/>
    <property type="match status" value="1"/>
</dbReference>
<reference evidence="4" key="1">
    <citation type="submission" date="2019-09" db="EMBL/GenBank/DDBJ databases">
        <title>Draft genome information of white flower Hibiscus syriacus.</title>
        <authorList>
            <person name="Kim Y.-M."/>
        </authorList>
    </citation>
    <scope>NUCLEOTIDE SEQUENCE [LARGE SCALE GENOMIC DNA]</scope>
    <source>
        <strain evidence="4">YM2019G1</strain>
    </source>
</reference>
<name>A0A6A2ZG25_HIBSY</name>
<comment type="caution">
    <text evidence="4">The sequence shown here is derived from an EMBL/GenBank/DDBJ whole genome shotgun (WGS) entry which is preliminary data.</text>
</comment>
<dbReference type="PANTHER" id="PTHR33064:SF39">
    <property type="match status" value="1"/>
</dbReference>
<evidence type="ECO:0000313" key="4">
    <source>
        <dbReference type="EMBL" id="KAE8690516.1"/>
    </source>
</evidence>
<dbReference type="InterPro" id="IPR051320">
    <property type="entry name" value="Viral_Replic_Matur_Polypro"/>
</dbReference>
<dbReference type="InterPro" id="IPR043128">
    <property type="entry name" value="Rev_trsase/Diguanyl_cyclase"/>
</dbReference>
<feature type="domain" description="Reverse transcriptase/retrotransposon-derived protein RNase H-like" evidence="3">
    <location>
        <begin position="387"/>
        <end position="431"/>
    </location>
</feature>
<sequence>MSSSSNTSSLDAKMQDFIANHEDHAARSCDLHKKPRSFASNTQLIFEGVRESVDRSHVHPEGRVKDVLVNFIILDYEVDATTPIILGRSFLTTRRILIDCEKGELTMRVVDQCVTVNVFRTLKYMDESEECQSIFERLVEEECTDEPNDFSLEMQQVSFLIANPVIVQCVPKNGGMTVVTREDNELLSTCTVTGWRICMDYRKLNKATKNDHFALPFIDQILDRLRTRRRLHSRGTYAFQMMPFGLCNAPITFQRCMQVIFSYMIEDFLEIFKDDFSIYGDNFEKCLDNLAKVLKRCEEAGLILNWEKYHFIVTEGIVLGHNISHKGIEVDEAKIEVIEKLPPPIFVKGIRSFLGHVEFYRRFIKDFFKISKPLCTLLQQNQPFVYDSAFIELKQRLISPPIVVPPDWTSPFELMCDASDFAMGVVLGQRRAPCGDHFGGARTVAKCTGNISRRHEMPLQNILEIKLFDVWGIDFMGSFPYSFGDLYILLNVDYVSKHLEKVNASLMKEFYANLSDPNQYAVVHKFLPITHNTTVSLQRMLLLHSILVERSISIWKIIVEQIYTCLKWPVSALVFPNLITTLYRKKNVPKDQFDEILHVLFGITKAKQPMLLGFKEINDQKKEKITSRVYANHDARAKLDALKEVAKRTQDHVDQLTINLTTFFAYVKHRDKFVANAFIEILPHANLDNPFFPDILLSPSADVAAS</sequence>
<dbReference type="FunFam" id="3.30.70.270:FF:000020">
    <property type="entry name" value="Transposon Tf2-6 polyprotein-like Protein"/>
    <property type="match status" value="1"/>
</dbReference>
<evidence type="ECO:0000256" key="1">
    <source>
        <dbReference type="SAM" id="Coils"/>
    </source>
</evidence>
<dbReference type="InterPro" id="IPR021109">
    <property type="entry name" value="Peptidase_aspartic_dom_sf"/>
</dbReference>
<dbReference type="InterPro" id="IPR000477">
    <property type="entry name" value="RT_dom"/>
</dbReference>
<dbReference type="Pfam" id="PF17919">
    <property type="entry name" value="RT_RNaseH_2"/>
    <property type="match status" value="1"/>
</dbReference>
<organism evidence="4 5">
    <name type="scientific">Hibiscus syriacus</name>
    <name type="common">Rose of Sharon</name>
    <dbReference type="NCBI Taxonomy" id="106335"/>
    <lineage>
        <taxon>Eukaryota</taxon>
        <taxon>Viridiplantae</taxon>
        <taxon>Streptophyta</taxon>
        <taxon>Embryophyta</taxon>
        <taxon>Tracheophyta</taxon>
        <taxon>Spermatophyta</taxon>
        <taxon>Magnoliopsida</taxon>
        <taxon>eudicotyledons</taxon>
        <taxon>Gunneridae</taxon>
        <taxon>Pentapetalae</taxon>
        <taxon>rosids</taxon>
        <taxon>malvids</taxon>
        <taxon>Malvales</taxon>
        <taxon>Malvaceae</taxon>
        <taxon>Malvoideae</taxon>
        <taxon>Hibiscus</taxon>
    </lineage>
</organism>
<dbReference type="Proteomes" id="UP000436088">
    <property type="component" value="Unassembled WGS sequence"/>
</dbReference>
<dbReference type="AlphaFoldDB" id="A0A6A2ZG25"/>
<evidence type="ECO:0008006" key="6">
    <source>
        <dbReference type="Google" id="ProtNLM"/>
    </source>
</evidence>
<dbReference type="Pfam" id="PF00078">
    <property type="entry name" value="RVT_1"/>
    <property type="match status" value="1"/>
</dbReference>
<feature type="domain" description="Reverse transcriptase" evidence="2">
    <location>
        <begin position="216"/>
        <end position="323"/>
    </location>
</feature>
<dbReference type="PANTHER" id="PTHR33064">
    <property type="entry name" value="POL PROTEIN"/>
    <property type="match status" value="1"/>
</dbReference>
<protein>
    <recommendedName>
        <fullName evidence="6">Reverse transcriptase domain-containing protein</fullName>
    </recommendedName>
</protein>
<evidence type="ECO:0000259" key="3">
    <source>
        <dbReference type="Pfam" id="PF17919"/>
    </source>
</evidence>
<dbReference type="InterPro" id="IPR041577">
    <property type="entry name" value="RT_RNaseH_2"/>
</dbReference>
<gene>
    <name evidence="4" type="ORF">F3Y22_tig00110895pilonHSYRG00672</name>
</gene>
<evidence type="ECO:0000313" key="5">
    <source>
        <dbReference type="Proteomes" id="UP000436088"/>
    </source>
</evidence>
<feature type="coiled-coil region" evidence="1">
    <location>
        <begin position="632"/>
        <end position="659"/>
    </location>
</feature>
<dbReference type="InterPro" id="IPR043502">
    <property type="entry name" value="DNA/RNA_pol_sf"/>
</dbReference>
<keyword evidence="1" id="KW-0175">Coiled coil</keyword>
<dbReference type="CDD" id="cd01647">
    <property type="entry name" value="RT_LTR"/>
    <property type="match status" value="1"/>
</dbReference>
<dbReference type="Gene3D" id="2.40.70.10">
    <property type="entry name" value="Acid Proteases"/>
    <property type="match status" value="1"/>
</dbReference>
<evidence type="ECO:0000259" key="2">
    <source>
        <dbReference type="Pfam" id="PF00078"/>
    </source>
</evidence>
<dbReference type="EMBL" id="VEPZ02001152">
    <property type="protein sequence ID" value="KAE8690516.1"/>
    <property type="molecule type" value="Genomic_DNA"/>
</dbReference>
<keyword evidence="5" id="KW-1185">Reference proteome</keyword>
<dbReference type="Gene3D" id="3.30.70.270">
    <property type="match status" value="2"/>
</dbReference>